<keyword evidence="1" id="KW-0812">Transmembrane</keyword>
<reference evidence="2 3" key="1">
    <citation type="submission" date="2022-05" db="EMBL/GenBank/DDBJ databases">
        <title>A multi-omics perspective on studying reproductive biology in Daphnia sinensis.</title>
        <authorList>
            <person name="Jia J."/>
        </authorList>
    </citation>
    <scope>NUCLEOTIDE SEQUENCE [LARGE SCALE GENOMIC DNA]</scope>
    <source>
        <strain evidence="2 3">WSL</strain>
    </source>
</reference>
<dbReference type="EMBL" id="WJBH02000004">
    <property type="protein sequence ID" value="KAI9559792.1"/>
    <property type="molecule type" value="Genomic_DNA"/>
</dbReference>
<evidence type="ECO:0000313" key="3">
    <source>
        <dbReference type="Proteomes" id="UP000820818"/>
    </source>
</evidence>
<feature type="transmembrane region" description="Helical" evidence="1">
    <location>
        <begin position="164"/>
        <end position="186"/>
    </location>
</feature>
<evidence type="ECO:0000313" key="2">
    <source>
        <dbReference type="EMBL" id="KAI9559792.1"/>
    </source>
</evidence>
<dbReference type="PANTHER" id="PTHR23320">
    <property type="entry name" value="MEMBRANE-SPANNING 4-DOMAINS SUBFAMILY A MS4A -RELATED"/>
    <property type="match status" value="1"/>
</dbReference>
<gene>
    <name evidence="2" type="ORF">GHT06_013799</name>
</gene>
<dbReference type="AlphaFoldDB" id="A0AAD5KVD2"/>
<feature type="transmembrane region" description="Helical" evidence="1">
    <location>
        <begin position="73"/>
        <end position="97"/>
    </location>
</feature>
<keyword evidence="1" id="KW-1133">Transmembrane helix</keyword>
<evidence type="ECO:0000256" key="1">
    <source>
        <dbReference type="SAM" id="Phobius"/>
    </source>
</evidence>
<keyword evidence="3" id="KW-1185">Reference proteome</keyword>
<dbReference type="PANTHER" id="PTHR23320:SF173">
    <property type="entry name" value="MARVEL DOMAIN-CONTAINING PROTEIN-RELATED"/>
    <property type="match status" value="1"/>
</dbReference>
<feature type="transmembrane region" description="Helical" evidence="1">
    <location>
        <begin position="39"/>
        <end position="67"/>
    </location>
</feature>
<sequence>MHNNVNNSMGTANPSGIVWQPVTMAPANTSNYNIGKKKAVILTFSIISIVLGVFSIFIQIAALVIYAESIYNYVYYPLDIIGHGIWCGTFYLTAGSLGVAACRKGTKSLLVGTVVMSSISIAGAIVASTLSGITAGYGVSNRCYNYYPYEEPAELCNAWLGLEWTLMSISILAFMNAITLVSLASLPLCSGGRNNGPHGNTKVTTGVGSNQQPMYFQPQPMYFGAQQQSNVQLANSGQQNQYPQQVQHPQQQQVQFFPNSQVVVPQQQQEPQLQQF</sequence>
<proteinExistence type="predicted"/>
<organism evidence="2 3">
    <name type="scientific">Daphnia sinensis</name>
    <dbReference type="NCBI Taxonomy" id="1820382"/>
    <lineage>
        <taxon>Eukaryota</taxon>
        <taxon>Metazoa</taxon>
        <taxon>Ecdysozoa</taxon>
        <taxon>Arthropoda</taxon>
        <taxon>Crustacea</taxon>
        <taxon>Branchiopoda</taxon>
        <taxon>Diplostraca</taxon>
        <taxon>Cladocera</taxon>
        <taxon>Anomopoda</taxon>
        <taxon>Daphniidae</taxon>
        <taxon>Daphnia</taxon>
        <taxon>Daphnia similis group</taxon>
    </lineage>
</organism>
<accession>A0AAD5KVD2</accession>
<feature type="transmembrane region" description="Helical" evidence="1">
    <location>
        <begin position="109"/>
        <end position="130"/>
    </location>
</feature>
<keyword evidence="1" id="KW-0472">Membrane</keyword>
<dbReference type="Proteomes" id="UP000820818">
    <property type="component" value="Linkage Group LG4"/>
</dbReference>
<comment type="caution">
    <text evidence="2">The sequence shown here is derived from an EMBL/GenBank/DDBJ whole genome shotgun (WGS) entry which is preliminary data.</text>
</comment>
<dbReference type="InterPro" id="IPR030417">
    <property type="entry name" value="MS4A"/>
</dbReference>
<protein>
    <submittedName>
        <fullName evidence="2">Uncharacterized protein</fullName>
    </submittedName>
</protein>
<name>A0AAD5KVD2_9CRUS</name>